<accession>A0A1J4JGW4</accession>
<protein>
    <recommendedName>
        <fullName evidence="3">IQ calmodulin-binding motif family protein</fullName>
    </recommendedName>
</protein>
<evidence type="ECO:0008006" key="3">
    <source>
        <dbReference type="Google" id="ProtNLM"/>
    </source>
</evidence>
<reference evidence="1" key="1">
    <citation type="submission" date="2016-10" db="EMBL/GenBank/DDBJ databases">
        <authorList>
            <person name="Benchimol M."/>
            <person name="Almeida L.G."/>
            <person name="Vasconcelos A.T."/>
            <person name="Perreira-Neves A."/>
            <person name="Rosa I.A."/>
            <person name="Tasca T."/>
            <person name="Bogo M.R."/>
            <person name="de Souza W."/>
        </authorList>
    </citation>
    <scope>NUCLEOTIDE SEQUENCE [LARGE SCALE GENOMIC DNA]</scope>
    <source>
        <strain evidence="1">K</strain>
    </source>
</reference>
<evidence type="ECO:0000313" key="1">
    <source>
        <dbReference type="EMBL" id="OHS98408.1"/>
    </source>
</evidence>
<dbReference type="GeneID" id="94844814"/>
<dbReference type="AlphaFoldDB" id="A0A1J4JGW4"/>
<dbReference type="Proteomes" id="UP000179807">
    <property type="component" value="Unassembled WGS sequence"/>
</dbReference>
<dbReference type="RefSeq" id="XP_068351545.1">
    <property type="nucleotide sequence ID" value="XM_068510110.1"/>
</dbReference>
<evidence type="ECO:0000313" key="2">
    <source>
        <dbReference type="Proteomes" id="UP000179807"/>
    </source>
</evidence>
<gene>
    <name evidence="1" type="ORF">TRFO_35181</name>
</gene>
<keyword evidence="2" id="KW-1185">Reference proteome</keyword>
<comment type="caution">
    <text evidence="1">The sequence shown here is derived from an EMBL/GenBank/DDBJ whole genome shotgun (WGS) entry which is preliminary data.</text>
</comment>
<proteinExistence type="predicted"/>
<dbReference type="VEuPathDB" id="TrichDB:TRFO_35181"/>
<organism evidence="1 2">
    <name type="scientific">Tritrichomonas foetus</name>
    <dbReference type="NCBI Taxonomy" id="1144522"/>
    <lineage>
        <taxon>Eukaryota</taxon>
        <taxon>Metamonada</taxon>
        <taxon>Parabasalia</taxon>
        <taxon>Tritrichomonadida</taxon>
        <taxon>Tritrichomonadidae</taxon>
        <taxon>Tritrichomonas</taxon>
    </lineage>
</organism>
<sequence>MRSPRVQKTVTSPLFVKPQLTTASTPKTTPRKVKKHPQPVTLNLGRMMKFDARNRKSSATVSQILEKKSEYSTPAGVKQFLYNHTVEKTQYHSAVIIQRTWKRYKALQRLFRFLNFAHRMVQKQHRFIFYTWYIRMTPPANIATRVYNHLVSFLKTENFSIDNRLKLASFDEFMKTNHLCLRKDLDVSKIYKFIRIMNKSTMRKIFLCWSDYAVDQVTIKKGSVKANLLWKSRVRFGFEYVAFHFWRNWSFFKKHNRFNPTIEAHMYIPEWTFFRSTIETKIRMKKQADYQRKITLLSNSFHSIRENSLYETKLAQRYQNCIKIFMRSTMNKAVRALANNVIFTKLNQGIKKRVIKAWYHTIDVEIIKKTAAGAYKKRVELKILNKVFHGWNNFSTREMIRIVKLITSARENEVKFLKIIYPLVNDFPHFFAIQAYAKWKHLIHMEKRANKFVYWTFNLARTREFYKFILDVFRENIGHPMNYYDFWHYRFDGDKNFYAHHKKTSGKNSRSAHFWKQIHKLLAKKEEISLVYPPPSISTTINAIKHVENFPSYGEWATTATSDQVRTLFYRIILAVTNKNLLYIRKPQEKITKRLDKSLDDFQKENKLMTYSQICEFRDQLEIQSVERRLLRKFRNRRDHDQLVDIISGIIRYCVAQLPETK</sequence>
<dbReference type="EMBL" id="MLAK01001057">
    <property type="protein sequence ID" value="OHS98408.1"/>
    <property type="molecule type" value="Genomic_DNA"/>
</dbReference>
<name>A0A1J4JGW4_9EUKA</name>